<gene>
    <name evidence="1" type="ORF">SNA_00450</name>
</gene>
<evidence type="ECO:0000313" key="1">
    <source>
        <dbReference type="EMBL" id="KIZ19693.1"/>
    </source>
</evidence>
<protein>
    <submittedName>
        <fullName evidence="1">Uncharacterized protein</fullName>
    </submittedName>
</protein>
<organism evidence="1 2">
    <name type="scientific">Streptomyces natalensis ATCC 27448</name>
    <dbReference type="NCBI Taxonomy" id="1240678"/>
    <lineage>
        <taxon>Bacteria</taxon>
        <taxon>Bacillati</taxon>
        <taxon>Actinomycetota</taxon>
        <taxon>Actinomycetes</taxon>
        <taxon>Kitasatosporales</taxon>
        <taxon>Streptomycetaceae</taxon>
        <taxon>Streptomyces</taxon>
    </lineage>
</organism>
<keyword evidence="2" id="KW-1185">Reference proteome</keyword>
<evidence type="ECO:0000313" key="2">
    <source>
        <dbReference type="Proteomes" id="UP000032458"/>
    </source>
</evidence>
<comment type="caution">
    <text evidence="1">The sequence shown here is derived from an EMBL/GenBank/DDBJ whole genome shotgun (WGS) entry which is preliminary data.</text>
</comment>
<name>A0A0D7CTZ9_9ACTN</name>
<sequence>MSEWGVALIAAGSAIAGSVVTGWYSRSAGIRQAEAARHAGDRQADALVESVRLTTQAEARQRSLALRRQTYVEFLGAAEARILTDRTGRGASDDEALLQRALSGVALEGPPEIAAAAHHLVDCLRRHEPPDDLQHAKQAFVSAAQECLHDPTST</sequence>
<dbReference type="PATRIC" id="fig|1240678.4.peg.101"/>
<reference evidence="1 2" key="1">
    <citation type="submission" date="2014-09" db="EMBL/GenBank/DDBJ databases">
        <title>Draft genome sequence of Streptomyces natalensis ATCC 27448, producer of the antifungal pimaricin.</title>
        <authorList>
            <person name="Mendes M.V."/>
            <person name="Beites T."/>
            <person name="Pires S."/>
            <person name="Santos C.L."/>
            <person name="Moradas-Ferreira P."/>
        </authorList>
    </citation>
    <scope>NUCLEOTIDE SEQUENCE [LARGE SCALE GENOMIC DNA]</scope>
    <source>
        <strain evidence="1 2">ATCC 27448</strain>
    </source>
</reference>
<dbReference type="Proteomes" id="UP000032458">
    <property type="component" value="Unassembled WGS sequence"/>
</dbReference>
<accession>A0A0D7CTZ9</accession>
<dbReference type="EMBL" id="JRKI01000002">
    <property type="protein sequence ID" value="KIZ19693.1"/>
    <property type="molecule type" value="Genomic_DNA"/>
</dbReference>
<dbReference type="AlphaFoldDB" id="A0A0D7CTZ9"/>
<proteinExistence type="predicted"/>